<organism evidence="2">
    <name type="scientific">uncultured Caudovirales phage</name>
    <dbReference type="NCBI Taxonomy" id="2100421"/>
    <lineage>
        <taxon>Viruses</taxon>
        <taxon>Duplodnaviria</taxon>
        <taxon>Heunggongvirae</taxon>
        <taxon>Uroviricota</taxon>
        <taxon>Caudoviricetes</taxon>
        <taxon>Peduoviridae</taxon>
        <taxon>Maltschvirus</taxon>
        <taxon>Maltschvirus maltsch</taxon>
    </lineage>
</organism>
<proteinExistence type="predicted"/>
<dbReference type="SUPFAM" id="SSF46955">
    <property type="entry name" value="Putative DNA-binding domain"/>
    <property type="match status" value="1"/>
</dbReference>
<reference evidence="2" key="1">
    <citation type="submission" date="2020-04" db="EMBL/GenBank/DDBJ databases">
        <authorList>
            <person name="Chiriac C."/>
            <person name="Salcher M."/>
            <person name="Ghai R."/>
            <person name="Kavagutti S V."/>
        </authorList>
    </citation>
    <scope>NUCLEOTIDE SEQUENCE</scope>
</reference>
<protein>
    <submittedName>
        <fullName evidence="2">Helix-turn-helix domain containing protein</fullName>
    </submittedName>
</protein>
<accession>A0A6J5KKP7</accession>
<evidence type="ECO:0000313" key="2">
    <source>
        <dbReference type="EMBL" id="CAB4121853.1"/>
    </source>
</evidence>
<dbReference type="Pfam" id="PF12728">
    <property type="entry name" value="HTH_17"/>
    <property type="match status" value="1"/>
</dbReference>
<feature type="domain" description="Helix-turn-helix" evidence="1">
    <location>
        <begin position="4"/>
        <end position="58"/>
    </location>
</feature>
<sequence length="62" mass="7071">MSDLLTPAEVAAQLRVKQETLEAWRGKGIGPAYVKLGIGKTSPVRYRQEDVEKFLQRKKQQE</sequence>
<evidence type="ECO:0000259" key="1">
    <source>
        <dbReference type="Pfam" id="PF12728"/>
    </source>
</evidence>
<dbReference type="EMBL" id="LR796155">
    <property type="protein sequence ID" value="CAB4121853.1"/>
    <property type="molecule type" value="Genomic_DNA"/>
</dbReference>
<dbReference type="InterPro" id="IPR009061">
    <property type="entry name" value="DNA-bd_dom_put_sf"/>
</dbReference>
<gene>
    <name evidence="2" type="ORF">UFOVP16_15</name>
</gene>
<name>A0A6J5KKP7_9CAUD</name>
<dbReference type="InterPro" id="IPR041657">
    <property type="entry name" value="HTH_17"/>
</dbReference>